<gene>
    <name evidence="3" type="ORF">FA15DRAFT_710226</name>
</gene>
<feature type="region of interest" description="Disordered" evidence="2">
    <location>
        <begin position="1"/>
        <end position="75"/>
    </location>
</feature>
<organism evidence="3 4">
    <name type="scientific">Coprinopsis marcescibilis</name>
    <name type="common">Agaric fungus</name>
    <name type="synonym">Psathyrella marcescibilis</name>
    <dbReference type="NCBI Taxonomy" id="230819"/>
    <lineage>
        <taxon>Eukaryota</taxon>
        <taxon>Fungi</taxon>
        <taxon>Dikarya</taxon>
        <taxon>Basidiomycota</taxon>
        <taxon>Agaricomycotina</taxon>
        <taxon>Agaricomycetes</taxon>
        <taxon>Agaricomycetidae</taxon>
        <taxon>Agaricales</taxon>
        <taxon>Agaricineae</taxon>
        <taxon>Psathyrellaceae</taxon>
        <taxon>Coprinopsis</taxon>
    </lineage>
</organism>
<feature type="coiled-coil region" evidence="1">
    <location>
        <begin position="94"/>
        <end position="163"/>
    </location>
</feature>
<reference evidence="3 4" key="1">
    <citation type="journal article" date="2019" name="Nat. Ecol. Evol.">
        <title>Megaphylogeny resolves global patterns of mushroom evolution.</title>
        <authorList>
            <person name="Varga T."/>
            <person name="Krizsan K."/>
            <person name="Foldi C."/>
            <person name="Dima B."/>
            <person name="Sanchez-Garcia M."/>
            <person name="Sanchez-Ramirez S."/>
            <person name="Szollosi G.J."/>
            <person name="Szarkandi J.G."/>
            <person name="Papp V."/>
            <person name="Albert L."/>
            <person name="Andreopoulos W."/>
            <person name="Angelini C."/>
            <person name="Antonin V."/>
            <person name="Barry K.W."/>
            <person name="Bougher N.L."/>
            <person name="Buchanan P."/>
            <person name="Buyck B."/>
            <person name="Bense V."/>
            <person name="Catcheside P."/>
            <person name="Chovatia M."/>
            <person name="Cooper J."/>
            <person name="Damon W."/>
            <person name="Desjardin D."/>
            <person name="Finy P."/>
            <person name="Geml J."/>
            <person name="Haridas S."/>
            <person name="Hughes K."/>
            <person name="Justo A."/>
            <person name="Karasinski D."/>
            <person name="Kautmanova I."/>
            <person name="Kiss B."/>
            <person name="Kocsube S."/>
            <person name="Kotiranta H."/>
            <person name="LaButti K.M."/>
            <person name="Lechner B.E."/>
            <person name="Liimatainen K."/>
            <person name="Lipzen A."/>
            <person name="Lukacs Z."/>
            <person name="Mihaltcheva S."/>
            <person name="Morgado L.N."/>
            <person name="Niskanen T."/>
            <person name="Noordeloos M.E."/>
            <person name="Ohm R.A."/>
            <person name="Ortiz-Santana B."/>
            <person name="Ovrebo C."/>
            <person name="Racz N."/>
            <person name="Riley R."/>
            <person name="Savchenko A."/>
            <person name="Shiryaev A."/>
            <person name="Soop K."/>
            <person name="Spirin V."/>
            <person name="Szebenyi C."/>
            <person name="Tomsovsky M."/>
            <person name="Tulloss R.E."/>
            <person name="Uehling J."/>
            <person name="Grigoriev I.V."/>
            <person name="Vagvolgyi C."/>
            <person name="Papp T."/>
            <person name="Martin F.M."/>
            <person name="Miettinen O."/>
            <person name="Hibbett D.S."/>
            <person name="Nagy L.G."/>
        </authorList>
    </citation>
    <scope>NUCLEOTIDE SEQUENCE [LARGE SCALE GENOMIC DNA]</scope>
    <source>
        <strain evidence="3 4">CBS 121175</strain>
    </source>
</reference>
<evidence type="ECO:0000313" key="3">
    <source>
        <dbReference type="EMBL" id="TFK18061.1"/>
    </source>
</evidence>
<evidence type="ECO:0000256" key="1">
    <source>
        <dbReference type="SAM" id="Coils"/>
    </source>
</evidence>
<proteinExistence type="predicted"/>
<sequence>MPKCQTSSVRDGAKTRQASSTNTLTPRSNGMRKIQLPRCYDDFHTTPDKNDRRISPSHSTGNNSSTNSSRRTPLQPLNTMCLDQAMQAPNNAAEDPLEDKLEDLEKQVSEHKNQVSQLKKKMRTKNTEIRTLKSGTEELRRQIQEANEVIDETLKQLVAARGERDQYHGWWMEELKFSQGLVDKSQYGLGDPTTITISQYRRRLNRRTNNVN</sequence>
<keyword evidence="1" id="KW-0175">Coiled coil</keyword>
<evidence type="ECO:0000256" key="2">
    <source>
        <dbReference type="SAM" id="MobiDB-lite"/>
    </source>
</evidence>
<protein>
    <submittedName>
        <fullName evidence="3">Uncharacterized protein</fullName>
    </submittedName>
</protein>
<name>A0A5C3KDI1_COPMA</name>
<feature type="compositionally biased region" description="Polar residues" evidence="2">
    <location>
        <begin position="16"/>
        <end position="28"/>
    </location>
</feature>
<dbReference type="EMBL" id="ML210436">
    <property type="protein sequence ID" value="TFK18061.1"/>
    <property type="molecule type" value="Genomic_DNA"/>
</dbReference>
<dbReference type="Gene3D" id="1.20.5.4090">
    <property type="match status" value="1"/>
</dbReference>
<feature type="compositionally biased region" description="Low complexity" evidence="2">
    <location>
        <begin position="56"/>
        <end position="73"/>
    </location>
</feature>
<keyword evidence="4" id="KW-1185">Reference proteome</keyword>
<dbReference type="AlphaFoldDB" id="A0A5C3KDI1"/>
<accession>A0A5C3KDI1</accession>
<evidence type="ECO:0000313" key="4">
    <source>
        <dbReference type="Proteomes" id="UP000307440"/>
    </source>
</evidence>
<dbReference type="OrthoDB" id="3123500at2759"/>
<dbReference type="Proteomes" id="UP000307440">
    <property type="component" value="Unassembled WGS sequence"/>
</dbReference>
<feature type="compositionally biased region" description="Basic and acidic residues" evidence="2">
    <location>
        <begin position="39"/>
        <end position="54"/>
    </location>
</feature>